<organism evidence="1 2">
    <name type="scientific">Micromonospora tarensis</name>
    <dbReference type="NCBI Taxonomy" id="2806100"/>
    <lineage>
        <taxon>Bacteria</taxon>
        <taxon>Bacillati</taxon>
        <taxon>Actinomycetota</taxon>
        <taxon>Actinomycetes</taxon>
        <taxon>Micromonosporales</taxon>
        <taxon>Micromonosporaceae</taxon>
        <taxon>Micromonospora</taxon>
    </lineage>
</organism>
<name>A0ABS1YCP5_9ACTN</name>
<evidence type="ECO:0000313" key="2">
    <source>
        <dbReference type="Proteomes" id="UP000622245"/>
    </source>
</evidence>
<proteinExistence type="predicted"/>
<dbReference type="RefSeq" id="WP_203147536.1">
    <property type="nucleotide sequence ID" value="NZ_JAEVHL010000017.1"/>
</dbReference>
<reference evidence="1 2" key="1">
    <citation type="submission" date="2021-01" db="EMBL/GenBank/DDBJ databases">
        <title>Draft genome sequence of Micromonospora sp. strain STR1s_6.</title>
        <authorList>
            <person name="Karlyshev A."/>
            <person name="Jawad R."/>
        </authorList>
    </citation>
    <scope>NUCLEOTIDE SEQUENCE [LARGE SCALE GENOMIC DNA]</scope>
    <source>
        <strain evidence="1 2">STR1S-6</strain>
    </source>
</reference>
<accession>A0ABS1YCP5</accession>
<dbReference type="EMBL" id="JAEVHL010000017">
    <property type="protein sequence ID" value="MBM0275130.1"/>
    <property type="molecule type" value="Genomic_DNA"/>
</dbReference>
<keyword evidence="2" id="KW-1185">Reference proteome</keyword>
<sequence>MTGAEMPPRVAAEADQDRAALRELVEAARHHTDALACEFPGTCVGGVVLDVVDELDDVKRQGLLHLAIAELAVLGYGLPVHLTDAALAALDVPGGGDDDRDR</sequence>
<evidence type="ECO:0000313" key="1">
    <source>
        <dbReference type="EMBL" id="MBM0275130.1"/>
    </source>
</evidence>
<dbReference type="Proteomes" id="UP000622245">
    <property type="component" value="Unassembled WGS sequence"/>
</dbReference>
<comment type="caution">
    <text evidence="1">The sequence shown here is derived from an EMBL/GenBank/DDBJ whole genome shotgun (WGS) entry which is preliminary data.</text>
</comment>
<gene>
    <name evidence="1" type="ORF">JM949_06485</name>
</gene>
<protein>
    <submittedName>
        <fullName evidence="1">Uncharacterized protein</fullName>
    </submittedName>
</protein>